<evidence type="ECO:0000313" key="9">
    <source>
        <dbReference type="Proteomes" id="UP000019148"/>
    </source>
</evidence>
<sequence>MEFYFIVFILLFNDIFDTVGTLVGVATKGNMIDSDGNVRNAGKILLVDAIATTFGAVMGVSTVTTYIESSTGVAAGGRTGVTSIMTGILFVLSIFFCTFIYCCSN</sequence>
<dbReference type="GO" id="GO:0005345">
    <property type="term" value="F:purine nucleobase transmembrane transporter activity"/>
    <property type="evidence" value="ECO:0007669"/>
    <property type="project" value="TreeGrafter"/>
</dbReference>
<evidence type="ECO:0000256" key="1">
    <source>
        <dbReference type="ARBA" id="ARBA00004127"/>
    </source>
</evidence>
<evidence type="ECO:0000256" key="2">
    <source>
        <dbReference type="ARBA" id="ARBA00005697"/>
    </source>
</evidence>
<dbReference type="PANTHER" id="PTHR43337">
    <property type="entry name" value="XANTHINE/URACIL PERMEASE C887.17-RELATED"/>
    <property type="match status" value="1"/>
</dbReference>
<name>W6TEU6_9SPIR</name>
<evidence type="ECO:0000256" key="6">
    <source>
        <dbReference type="ARBA" id="ARBA00023136"/>
    </source>
</evidence>
<keyword evidence="6 7" id="KW-0472">Membrane</keyword>
<dbReference type="InterPro" id="IPR045018">
    <property type="entry name" value="Azg-like"/>
</dbReference>
<dbReference type="PATRIC" id="fig|1432657.3.peg.1818"/>
<dbReference type="AlphaFoldDB" id="W6TEU6"/>
<evidence type="ECO:0000256" key="7">
    <source>
        <dbReference type="SAM" id="Phobius"/>
    </source>
</evidence>
<comment type="caution">
    <text evidence="8">The sequence shown here is derived from an EMBL/GenBank/DDBJ whole genome shotgun (WGS) entry which is preliminary data.</text>
</comment>
<dbReference type="GO" id="GO:0012505">
    <property type="term" value="C:endomembrane system"/>
    <property type="evidence" value="ECO:0007669"/>
    <property type="project" value="UniProtKB-SubCell"/>
</dbReference>
<dbReference type="EMBL" id="AZIT01000099">
    <property type="protein sequence ID" value="ETZ17127.1"/>
    <property type="molecule type" value="Genomic_DNA"/>
</dbReference>
<organism evidence="8 9">
    <name type="scientific">Borrelia duttonii CR2A</name>
    <dbReference type="NCBI Taxonomy" id="1432657"/>
    <lineage>
        <taxon>Bacteria</taxon>
        <taxon>Pseudomonadati</taxon>
        <taxon>Spirochaetota</taxon>
        <taxon>Spirochaetia</taxon>
        <taxon>Spirochaetales</taxon>
        <taxon>Borreliaceae</taxon>
        <taxon>Borrelia</taxon>
    </lineage>
</organism>
<evidence type="ECO:0000256" key="4">
    <source>
        <dbReference type="ARBA" id="ARBA00022692"/>
    </source>
</evidence>
<dbReference type="Pfam" id="PF00860">
    <property type="entry name" value="Xan_ur_permease"/>
    <property type="match status" value="1"/>
</dbReference>
<evidence type="ECO:0000313" key="8">
    <source>
        <dbReference type="EMBL" id="ETZ17127.1"/>
    </source>
</evidence>
<evidence type="ECO:0000256" key="5">
    <source>
        <dbReference type="ARBA" id="ARBA00022989"/>
    </source>
</evidence>
<dbReference type="GO" id="GO:0005886">
    <property type="term" value="C:plasma membrane"/>
    <property type="evidence" value="ECO:0007669"/>
    <property type="project" value="TreeGrafter"/>
</dbReference>
<accession>W6TEU6</accession>
<feature type="transmembrane region" description="Helical" evidence="7">
    <location>
        <begin position="45"/>
        <end position="67"/>
    </location>
</feature>
<keyword evidence="5 7" id="KW-1133">Transmembrane helix</keyword>
<feature type="transmembrane region" description="Helical" evidence="7">
    <location>
        <begin position="6"/>
        <end position="25"/>
    </location>
</feature>
<proteinExistence type="inferred from homology"/>
<keyword evidence="3" id="KW-0813">Transport</keyword>
<comment type="subcellular location">
    <subcellularLocation>
        <location evidence="1">Endomembrane system</location>
        <topology evidence="1">Multi-pass membrane protein</topology>
    </subcellularLocation>
</comment>
<reference evidence="8 9" key="1">
    <citation type="submission" date="2013-12" db="EMBL/GenBank/DDBJ databases">
        <title>Comparative genomics of relapsing fever spirochetes.</title>
        <authorList>
            <person name="Schwan T.G."/>
            <person name="Raffel S.J."/>
            <person name="Porcella S.F."/>
        </authorList>
    </citation>
    <scope>NUCLEOTIDE SEQUENCE [LARGE SCALE GENOMIC DNA]</scope>
    <source>
        <strain evidence="8 9">CR2A</strain>
    </source>
</reference>
<feature type="transmembrane region" description="Helical" evidence="7">
    <location>
        <begin position="79"/>
        <end position="103"/>
    </location>
</feature>
<dbReference type="InterPro" id="IPR006043">
    <property type="entry name" value="NCS2"/>
</dbReference>
<comment type="similarity">
    <text evidence="2">Belongs to the nucleobase:cation symporter-2 (NCS2) (TC 2.A.40) family. Azg-like subfamily.</text>
</comment>
<gene>
    <name evidence="8" type="ORF">BDCR2A_01956</name>
</gene>
<dbReference type="Proteomes" id="UP000019148">
    <property type="component" value="Unassembled WGS sequence"/>
</dbReference>
<keyword evidence="4 7" id="KW-0812">Transmembrane</keyword>
<protein>
    <submittedName>
        <fullName evidence="8">Guanine-hypoxanthine permease</fullName>
    </submittedName>
</protein>
<dbReference type="PANTHER" id="PTHR43337:SF1">
    <property type="entry name" value="XANTHINE_URACIL PERMEASE C887.17-RELATED"/>
    <property type="match status" value="1"/>
</dbReference>
<evidence type="ECO:0000256" key="3">
    <source>
        <dbReference type="ARBA" id="ARBA00022448"/>
    </source>
</evidence>